<organism evidence="1 2">
    <name type="scientific">Liparis tanakae</name>
    <name type="common">Tanaka's snailfish</name>
    <dbReference type="NCBI Taxonomy" id="230148"/>
    <lineage>
        <taxon>Eukaryota</taxon>
        <taxon>Metazoa</taxon>
        <taxon>Chordata</taxon>
        <taxon>Craniata</taxon>
        <taxon>Vertebrata</taxon>
        <taxon>Euteleostomi</taxon>
        <taxon>Actinopterygii</taxon>
        <taxon>Neopterygii</taxon>
        <taxon>Teleostei</taxon>
        <taxon>Neoteleostei</taxon>
        <taxon>Acanthomorphata</taxon>
        <taxon>Eupercaria</taxon>
        <taxon>Perciformes</taxon>
        <taxon>Cottioidei</taxon>
        <taxon>Cottales</taxon>
        <taxon>Liparidae</taxon>
        <taxon>Liparis</taxon>
    </lineage>
</organism>
<comment type="caution">
    <text evidence="1">The sequence shown here is derived from an EMBL/GenBank/DDBJ whole genome shotgun (WGS) entry which is preliminary data.</text>
</comment>
<name>A0A4Z2ES40_9TELE</name>
<dbReference type="Proteomes" id="UP000314294">
    <property type="component" value="Unassembled WGS sequence"/>
</dbReference>
<proteinExistence type="predicted"/>
<evidence type="ECO:0000313" key="1">
    <source>
        <dbReference type="EMBL" id="TNN31737.1"/>
    </source>
</evidence>
<gene>
    <name evidence="1" type="ORF">EYF80_058103</name>
</gene>
<dbReference type="EMBL" id="SRLO01003197">
    <property type="protein sequence ID" value="TNN31737.1"/>
    <property type="molecule type" value="Genomic_DNA"/>
</dbReference>
<sequence length="219" mass="23729">MNLYLAVLVSTGEGRQLTGGSISVGPGLFQLLLQFLALLPTGGLEFLEAGPRLPRLRLGFSWSVAALGEGDAAAGELRPGGSEVARGLRERRPESRLGFLIPLRPESLMTEINSNMPTLPKYDDSSSNLIEFLLLLLVLPSDLVQFQPMPSLQKSTFLGEGVPHGGLSLAERRLLLQLGGVDAGHLHLQVTKLLVVFGRQLRDHSPVLPFSHLRKDKKG</sequence>
<evidence type="ECO:0000313" key="2">
    <source>
        <dbReference type="Proteomes" id="UP000314294"/>
    </source>
</evidence>
<keyword evidence="2" id="KW-1185">Reference proteome</keyword>
<protein>
    <submittedName>
        <fullName evidence="1">Uncharacterized protein</fullName>
    </submittedName>
</protein>
<dbReference type="AlphaFoldDB" id="A0A4Z2ES40"/>
<reference evidence="1 2" key="1">
    <citation type="submission" date="2019-03" db="EMBL/GenBank/DDBJ databases">
        <title>First draft genome of Liparis tanakae, snailfish: a comprehensive survey of snailfish specific genes.</title>
        <authorList>
            <person name="Kim W."/>
            <person name="Song I."/>
            <person name="Jeong J.-H."/>
            <person name="Kim D."/>
            <person name="Kim S."/>
            <person name="Ryu S."/>
            <person name="Song J.Y."/>
            <person name="Lee S.K."/>
        </authorList>
    </citation>
    <scope>NUCLEOTIDE SEQUENCE [LARGE SCALE GENOMIC DNA]</scope>
    <source>
        <tissue evidence="1">Muscle</tissue>
    </source>
</reference>
<accession>A0A4Z2ES40</accession>